<keyword evidence="18" id="KW-1185">Reference proteome</keyword>
<sequence length="453" mass="49384">MKVKRYIVNALPEALPMIRSELGADAVILNTKEIRIGGFLGMFAKKKMEVIAAVETGSAKPAPKAQTPASAKPQPQLSPTEAQSALLESLGLVRGRQQESAGATAVLSPPVTSSKAAAAAYGGARPADSRPASPQPAMQPVPPPPAALRSEAAIEKGNAKLDDAALLDEIRDMKQWIVRMSKQQQMKRLPEPVQALHARLIDQEVNADLIEKLISEVTEMVESVSEADLTQADVWAQARTVLTQWMSGKAAKGIQRDTRVIHFVGPTGVGKTTSIAKLAAEQTLKSGRKVGFITSDTYRIAAVDQLRTYANILNVPLEVVFSPAEVSRAFKDLEDRELIFMDTAGRNFRNELYVSEVNSLLQTNHQSETYLVLSLTSKFKDMSVVAGHFAKYGIEKVLYTKQDETDAYGAILNLAVQYDLHPAYIAYGQTVPDDITTFKTDVYVEQLLGAYEQ</sequence>
<keyword evidence="8" id="KW-0653">Protein transport</keyword>
<feature type="compositionally biased region" description="Polar residues" evidence="14">
    <location>
        <begin position="67"/>
        <end position="81"/>
    </location>
</feature>
<evidence type="ECO:0000256" key="14">
    <source>
        <dbReference type="SAM" id="MobiDB-lite"/>
    </source>
</evidence>
<dbReference type="GO" id="GO:0005525">
    <property type="term" value="F:GTP binding"/>
    <property type="evidence" value="ECO:0007669"/>
    <property type="project" value="UniProtKB-UniRule"/>
</dbReference>
<evidence type="ECO:0000256" key="8">
    <source>
        <dbReference type="ARBA" id="ARBA00022927"/>
    </source>
</evidence>
<feature type="region of interest" description="Disordered" evidence="14">
    <location>
        <begin position="59"/>
        <end position="81"/>
    </location>
</feature>
<dbReference type="InterPro" id="IPR027417">
    <property type="entry name" value="P-loop_NTPase"/>
</dbReference>
<dbReference type="PANTHER" id="PTHR43134">
    <property type="entry name" value="SIGNAL RECOGNITION PARTICLE RECEPTOR SUBUNIT ALPHA"/>
    <property type="match status" value="1"/>
</dbReference>
<evidence type="ECO:0000256" key="3">
    <source>
        <dbReference type="ARBA" id="ARBA00014919"/>
    </source>
</evidence>
<dbReference type="CDD" id="cd17873">
    <property type="entry name" value="FlhF"/>
    <property type="match status" value="1"/>
</dbReference>
<dbReference type="GO" id="GO:0006614">
    <property type="term" value="P:SRP-dependent cotranslational protein targeting to membrane"/>
    <property type="evidence" value="ECO:0007669"/>
    <property type="project" value="UniProtKB-UniRule"/>
</dbReference>
<organism evidence="17 18">
    <name type="scientific">Paenibacillus methanolicus</name>
    <dbReference type="NCBI Taxonomy" id="582686"/>
    <lineage>
        <taxon>Bacteria</taxon>
        <taxon>Bacillati</taxon>
        <taxon>Bacillota</taxon>
        <taxon>Bacilli</taxon>
        <taxon>Bacillales</taxon>
        <taxon>Paenibacillaceae</taxon>
        <taxon>Paenibacillus</taxon>
    </lineage>
</organism>
<dbReference type="InterPro" id="IPR047040">
    <property type="entry name" value="FlhF__GTPase_dom"/>
</dbReference>
<evidence type="ECO:0000256" key="11">
    <source>
        <dbReference type="ARBA" id="ARBA00023225"/>
    </source>
</evidence>
<dbReference type="SUPFAM" id="SSF52540">
    <property type="entry name" value="P-loop containing nucleoside triphosphate hydrolases"/>
    <property type="match status" value="1"/>
</dbReference>
<comment type="caution">
    <text evidence="17">The sequence shown here is derived from an EMBL/GenBank/DDBJ whole genome shotgun (WGS) entry which is preliminary data.</text>
</comment>
<dbReference type="OrthoDB" id="9778554at2"/>
<dbReference type="Gene3D" id="1.20.120.1380">
    <property type="entry name" value="Flagellar FlhF biosynthesis protein, N domain"/>
    <property type="match status" value="1"/>
</dbReference>
<dbReference type="AlphaFoldDB" id="A0A5S5CE68"/>
<dbReference type="GO" id="GO:0015031">
    <property type="term" value="P:protein transport"/>
    <property type="evidence" value="ECO:0007669"/>
    <property type="project" value="UniProtKB-KW"/>
</dbReference>
<dbReference type="GO" id="GO:0044781">
    <property type="term" value="P:bacterial-type flagellum organization"/>
    <property type="evidence" value="ECO:0007669"/>
    <property type="project" value="UniProtKB-UniRule"/>
</dbReference>
<proteinExistence type="inferred from homology"/>
<dbReference type="GO" id="GO:0005886">
    <property type="term" value="C:plasma membrane"/>
    <property type="evidence" value="ECO:0007669"/>
    <property type="project" value="UniProtKB-SubCell"/>
</dbReference>
<evidence type="ECO:0000256" key="4">
    <source>
        <dbReference type="ARBA" id="ARBA00022448"/>
    </source>
</evidence>
<evidence type="ECO:0000256" key="1">
    <source>
        <dbReference type="ARBA" id="ARBA00004413"/>
    </source>
</evidence>
<evidence type="ECO:0000256" key="13">
    <source>
        <dbReference type="NCBIfam" id="TIGR03499"/>
    </source>
</evidence>
<dbReference type="RefSeq" id="WP_148928137.1">
    <property type="nucleotide sequence ID" value="NZ_VNHS01000002.1"/>
</dbReference>
<evidence type="ECO:0000256" key="7">
    <source>
        <dbReference type="ARBA" id="ARBA00022795"/>
    </source>
</evidence>
<accession>A0A5S5CE68</accession>
<dbReference type="InterPro" id="IPR000897">
    <property type="entry name" value="SRP54_GTPase_dom"/>
</dbReference>
<keyword evidence="7" id="KW-1005">Bacterial flagellum biogenesis</keyword>
<dbReference type="Gene3D" id="3.40.50.300">
    <property type="entry name" value="P-loop containing nucleotide triphosphate hydrolases"/>
    <property type="match status" value="1"/>
</dbReference>
<evidence type="ECO:0000313" key="17">
    <source>
        <dbReference type="EMBL" id="TYP77637.1"/>
    </source>
</evidence>
<evidence type="ECO:0000256" key="2">
    <source>
        <dbReference type="ARBA" id="ARBA00008531"/>
    </source>
</evidence>
<keyword evidence="17" id="KW-0966">Cell projection</keyword>
<reference evidence="17 18" key="1">
    <citation type="submission" date="2019-07" db="EMBL/GenBank/DDBJ databases">
        <title>Genomic Encyclopedia of Type Strains, Phase III (KMG-III): the genomes of soil and plant-associated and newly described type strains.</title>
        <authorList>
            <person name="Whitman W."/>
        </authorList>
    </citation>
    <scope>NUCLEOTIDE SEQUENCE [LARGE SCALE GENOMIC DNA]</scope>
    <source>
        <strain evidence="17 18">BL24</strain>
    </source>
</reference>
<dbReference type="EMBL" id="VNHS01000002">
    <property type="protein sequence ID" value="TYP77637.1"/>
    <property type="molecule type" value="Genomic_DNA"/>
</dbReference>
<comment type="subcellular location">
    <subcellularLocation>
        <location evidence="1">Cell membrane</location>
        <topology evidence="1">Peripheral membrane protein</topology>
        <orientation evidence="1">Cytoplasmic side</orientation>
    </subcellularLocation>
</comment>
<feature type="domain" description="SRP54-type proteins GTP-binding" evidence="16">
    <location>
        <begin position="258"/>
        <end position="449"/>
    </location>
</feature>
<evidence type="ECO:0000256" key="12">
    <source>
        <dbReference type="ARBA" id="ARBA00025337"/>
    </source>
</evidence>
<keyword evidence="17" id="KW-0282">Flagellum</keyword>
<evidence type="ECO:0000256" key="5">
    <source>
        <dbReference type="ARBA" id="ARBA00022475"/>
    </source>
</evidence>
<dbReference type="Pfam" id="PF00448">
    <property type="entry name" value="SRP54"/>
    <property type="match status" value="1"/>
</dbReference>
<comment type="function">
    <text evidence="12">Necessary for flagellar biosynthesis. May be involved in translocation of the flagellum.</text>
</comment>
<dbReference type="SMART" id="SM00962">
    <property type="entry name" value="SRP54"/>
    <property type="match status" value="1"/>
</dbReference>
<keyword evidence="5" id="KW-1003">Cell membrane</keyword>
<keyword evidence="4" id="KW-0813">Transport</keyword>
<evidence type="ECO:0000259" key="15">
    <source>
        <dbReference type="SMART" id="SM00382"/>
    </source>
</evidence>
<keyword evidence="9" id="KW-0342">GTP-binding</keyword>
<protein>
    <recommendedName>
        <fullName evidence="3 13">Flagellar biosynthesis protein FlhF</fullName>
    </recommendedName>
</protein>
<feature type="domain" description="AAA+ ATPase" evidence="15">
    <location>
        <begin position="257"/>
        <end position="404"/>
    </location>
</feature>
<keyword evidence="17" id="KW-0969">Cilium</keyword>
<gene>
    <name evidence="17" type="ORF">BCM02_102198</name>
</gene>
<keyword evidence="6" id="KW-0547">Nucleotide-binding</keyword>
<dbReference type="PANTHER" id="PTHR43134:SF3">
    <property type="entry name" value="FLAGELLAR BIOSYNTHESIS PROTEIN FLHF"/>
    <property type="match status" value="1"/>
</dbReference>
<dbReference type="GO" id="GO:0003924">
    <property type="term" value="F:GTPase activity"/>
    <property type="evidence" value="ECO:0007669"/>
    <property type="project" value="UniProtKB-UniRule"/>
</dbReference>
<evidence type="ECO:0000256" key="9">
    <source>
        <dbReference type="ARBA" id="ARBA00023134"/>
    </source>
</evidence>
<dbReference type="NCBIfam" id="TIGR03499">
    <property type="entry name" value="FlhF"/>
    <property type="match status" value="1"/>
</dbReference>
<dbReference type="GO" id="GO:0005047">
    <property type="term" value="F:signal recognition particle binding"/>
    <property type="evidence" value="ECO:0007669"/>
    <property type="project" value="TreeGrafter"/>
</dbReference>
<evidence type="ECO:0000259" key="16">
    <source>
        <dbReference type="SMART" id="SM00962"/>
    </source>
</evidence>
<feature type="region of interest" description="Disordered" evidence="14">
    <location>
        <begin position="117"/>
        <end position="146"/>
    </location>
</feature>
<keyword evidence="10" id="KW-0472">Membrane</keyword>
<keyword evidence="11" id="KW-1006">Bacterial flagellum protein export</keyword>
<evidence type="ECO:0000256" key="6">
    <source>
        <dbReference type="ARBA" id="ARBA00022741"/>
    </source>
</evidence>
<comment type="similarity">
    <text evidence="2">Belongs to the GTP-binding SRP family.</text>
</comment>
<dbReference type="InterPro" id="IPR020006">
    <property type="entry name" value="FlhF"/>
</dbReference>
<dbReference type="Proteomes" id="UP000323257">
    <property type="component" value="Unassembled WGS sequence"/>
</dbReference>
<dbReference type="FunFam" id="3.40.50.300:FF:000695">
    <property type="entry name" value="Flagellar biosynthesis regulator FlhF"/>
    <property type="match status" value="1"/>
</dbReference>
<dbReference type="SMART" id="SM00382">
    <property type="entry name" value="AAA"/>
    <property type="match status" value="1"/>
</dbReference>
<evidence type="ECO:0000313" key="18">
    <source>
        <dbReference type="Proteomes" id="UP000323257"/>
    </source>
</evidence>
<name>A0A5S5CE68_9BACL</name>
<dbReference type="InterPro" id="IPR003593">
    <property type="entry name" value="AAA+_ATPase"/>
</dbReference>
<feature type="compositionally biased region" description="Pro residues" evidence="14">
    <location>
        <begin position="133"/>
        <end position="146"/>
    </location>
</feature>
<evidence type="ECO:0000256" key="10">
    <source>
        <dbReference type="ARBA" id="ARBA00023136"/>
    </source>
</evidence>